<keyword evidence="2" id="KW-1185">Reference proteome</keyword>
<evidence type="ECO:0000313" key="2">
    <source>
        <dbReference type="Proteomes" id="UP000324897"/>
    </source>
</evidence>
<sequence>MAALPQVLVVICARISGGSRVLSTRFAGEVAVLLIQGLIHDAQHAPEIGVLRFDHLSADIAVIEVAEKFHLSCSRFSLK</sequence>
<protein>
    <submittedName>
        <fullName evidence="1">Uncharacterized protein</fullName>
    </submittedName>
</protein>
<reference evidence="1 2" key="1">
    <citation type="journal article" date="2019" name="Sci. Rep.">
        <title>A high-quality genome of Eragrostis curvula grass provides insights into Poaceae evolution and supports new strategies to enhance forage quality.</title>
        <authorList>
            <person name="Carballo J."/>
            <person name="Santos B.A.C.M."/>
            <person name="Zappacosta D."/>
            <person name="Garbus I."/>
            <person name="Selva J.P."/>
            <person name="Gallo C.A."/>
            <person name="Diaz A."/>
            <person name="Albertini E."/>
            <person name="Caccamo M."/>
            <person name="Echenique V."/>
        </authorList>
    </citation>
    <scope>NUCLEOTIDE SEQUENCE [LARGE SCALE GENOMIC DNA]</scope>
    <source>
        <strain evidence="2">cv. Victoria</strain>
        <tissue evidence="1">Leaf</tissue>
    </source>
</reference>
<dbReference type="AlphaFoldDB" id="A0A5J9SX69"/>
<organism evidence="1 2">
    <name type="scientific">Eragrostis curvula</name>
    <name type="common">weeping love grass</name>
    <dbReference type="NCBI Taxonomy" id="38414"/>
    <lineage>
        <taxon>Eukaryota</taxon>
        <taxon>Viridiplantae</taxon>
        <taxon>Streptophyta</taxon>
        <taxon>Embryophyta</taxon>
        <taxon>Tracheophyta</taxon>
        <taxon>Spermatophyta</taxon>
        <taxon>Magnoliopsida</taxon>
        <taxon>Liliopsida</taxon>
        <taxon>Poales</taxon>
        <taxon>Poaceae</taxon>
        <taxon>PACMAD clade</taxon>
        <taxon>Chloridoideae</taxon>
        <taxon>Eragrostideae</taxon>
        <taxon>Eragrostidinae</taxon>
        <taxon>Eragrostis</taxon>
    </lineage>
</organism>
<proteinExistence type="predicted"/>
<dbReference type="Proteomes" id="UP000324897">
    <property type="component" value="Unassembled WGS sequence"/>
</dbReference>
<dbReference type="EMBL" id="RWGY01000165">
    <property type="protein sequence ID" value="TVU03570.1"/>
    <property type="molecule type" value="Genomic_DNA"/>
</dbReference>
<name>A0A5J9SX69_9POAL</name>
<dbReference type="Gramene" id="TVU03570">
    <property type="protein sequence ID" value="TVU03570"/>
    <property type="gene ID" value="EJB05_50886"/>
</dbReference>
<comment type="caution">
    <text evidence="1">The sequence shown here is derived from an EMBL/GenBank/DDBJ whole genome shotgun (WGS) entry which is preliminary data.</text>
</comment>
<accession>A0A5J9SX69</accession>
<evidence type="ECO:0000313" key="1">
    <source>
        <dbReference type="EMBL" id="TVU03570.1"/>
    </source>
</evidence>
<gene>
    <name evidence="1" type="ORF">EJB05_50886</name>
</gene>